<evidence type="ECO:0000256" key="1">
    <source>
        <dbReference type="SAM" id="MobiDB-lite"/>
    </source>
</evidence>
<dbReference type="InterPro" id="IPR053313">
    <property type="entry name" value="RGF"/>
</dbReference>
<accession>A0A2I4HAE0</accession>
<dbReference type="Proteomes" id="UP000235220">
    <property type="component" value="Chromosome 14"/>
</dbReference>
<organism evidence="3 4">
    <name type="scientific">Juglans regia</name>
    <name type="common">English walnut</name>
    <dbReference type="NCBI Taxonomy" id="51240"/>
    <lineage>
        <taxon>Eukaryota</taxon>
        <taxon>Viridiplantae</taxon>
        <taxon>Streptophyta</taxon>
        <taxon>Embryophyta</taxon>
        <taxon>Tracheophyta</taxon>
        <taxon>Spermatophyta</taxon>
        <taxon>Magnoliopsida</taxon>
        <taxon>eudicotyledons</taxon>
        <taxon>Gunneridae</taxon>
        <taxon>Pentapetalae</taxon>
        <taxon>rosids</taxon>
        <taxon>fabids</taxon>
        <taxon>Fagales</taxon>
        <taxon>Juglandaceae</taxon>
        <taxon>Juglans</taxon>
    </lineage>
</organism>
<name>A0A2I4HAE0_JUGRE</name>
<keyword evidence="2" id="KW-0732">Signal</keyword>
<dbReference type="AlphaFoldDB" id="A0A2I4HAE0"/>
<gene>
    <name evidence="4" type="primary">LOC109015053</name>
</gene>
<dbReference type="PANTHER" id="PTHR34961:SF1">
    <property type="entry name" value="ROOT MERISTEM GROWTH FACTOR 10"/>
    <property type="match status" value="1"/>
</dbReference>
<dbReference type="GeneID" id="109015053"/>
<feature type="compositionally biased region" description="Polar residues" evidence="1">
    <location>
        <begin position="107"/>
        <end position="116"/>
    </location>
</feature>
<reference evidence="4" key="1">
    <citation type="submission" date="2025-08" db="UniProtKB">
        <authorList>
            <consortium name="RefSeq"/>
        </authorList>
    </citation>
    <scope>IDENTIFICATION</scope>
    <source>
        <tissue evidence="4">Leaves</tissue>
    </source>
</reference>
<dbReference type="Gramene" id="Jr14_04040_p1">
    <property type="protein sequence ID" value="cds.Jr14_04040_p1"/>
    <property type="gene ID" value="Jr14_04040"/>
</dbReference>
<sequence>MSLHSCLLLFLLCLSLHACNARHFRAVDNNLEKKIIHFSNENDEKMGFEYEISALSKVKSSPAKQHGEAKRGSIDGNPSNDSTTDDKKRKETITNQKVPRVEGKTPVSVQTESLASVSWRVPHKKPSEKNPGFNLDYSPPKTHPPSHN</sequence>
<keyword evidence="3" id="KW-1185">Reference proteome</keyword>
<dbReference type="PANTHER" id="PTHR34961">
    <property type="entry name" value="TRANSMEMBRANE PROTEIN"/>
    <property type="match status" value="1"/>
</dbReference>
<proteinExistence type="predicted"/>
<protein>
    <submittedName>
        <fullName evidence="4">Uncharacterized protein LOC109015053</fullName>
    </submittedName>
</protein>
<evidence type="ECO:0000256" key="2">
    <source>
        <dbReference type="SAM" id="SignalP"/>
    </source>
</evidence>
<dbReference type="OrthoDB" id="689613at2759"/>
<evidence type="ECO:0000313" key="4">
    <source>
        <dbReference type="RefSeq" id="XP_018853092.1"/>
    </source>
</evidence>
<feature type="region of interest" description="Disordered" evidence="1">
    <location>
        <begin position="59"/>
        <end position="148"/>
    </location>
</feature>
<dbReference type="KEGG" id="jre:109015053"/>
<dbReference type="RefSeq" id="XP_018853092.1">
    <property type="nucleotide sequence ID" value="XM_018997547.2"/>
</dbReference>
<feature type="signal peptide" evidence="2">
    <location>
        <begin position="1"/>
        <end position="21"/>
    </location>
</feature>
<feature type="chain" id="PRO_5043590498" evidence="2">
    <location>
        <begin position="22"/>
        <end position="148"/>
    </location>
</feature>
<evidence type="ECO:0000313" key="3">
    <source>
        <dbReference type="Proteomes" id="UP000235220"/>
    </source>
</evidence>